<dbReference type="GO" id="GO:0007165">
    <property type="term" value="P:signal transduction"/>
    <property type="evidence" value="ECO:0007669"/>
    <property type="project" value="UniProtKB-KW"/>
</dbReference>
<dbReference type="InterPro" id="IPR047347">
    <property type="entry name" value="YvaQ-like_sensor"/>
</dbReference>
<dbReference type="PROSITE" id="PS50885">
    <property type="entry name" value="HAMP"/>
    <property type="match status" value="1"/>
</dbReference>
<keyword evidence="2" id="KW-0488">Methylation</keyword>
<protein>
    <submittedName>
        <fullName evidence="9">HAMP domain-containing protein</fullName>
    </submittedName>
</protein>
<comment type="similarity">
    <text evidence="3">Belongs to the methyl-accepting chemotaxis (MCP) protein family.</text>
</comment>
<evidence type="ECO:0000259" key="8">
    <source>
        <dbReference type="PROSITE" id="PS50885"/>
    </source>
</evidence>
<feature type="domain" description="Methyl-accepting transducer" evidence="7">
    <location>
        <begin position="272"/>
        <end position="501"/>
    </location>
</feature>
<dbReference type="Gene3D" id="1.10.287.950">
    <property type="entry name" value="Methyl-accepting chemotaxis protein"/>
    <property type="match status" value="1"/>
</dbReference>
<dbReference type="Pfam" id="PF00015">
    <property type="entry name" value="MCPsignal"/>
    <property type="match status" value="1"/>
</dbReference>
<dbReference type="GO" id="GO:0004888">
    <property type="term" value="F:transmembrane signaling receptor activity"/>
    <property type="evidence" value="ECO:0007669"/>
    <property type="project" value="InterPro"/>
</dbReference>
<dbReference type="RefSeq" id="WP_150376447.1">
    <property type="nucleotide sequence ID" value="NZ_CP044067.1"/>
</dbReference>
<dbReference type="InterPro" id="IPR024478">
    <property type="entry name" value="HlyB_4HB_MCP"/>
</dbReference>
<sequence>MGLRNTGIGTRLSLAFLLVVVLLAAVAAVGVSSLHGMNDAMHTAVEQRLLRVLDLNRVKGDAQQIGMLVRDAALSQDPAIVTRNAERIVAVREDVARTLGEFSKLLEQSGHPDRKAMLDSLTQAREGYNKQLDAVIQQLRASDFDGARSGLANGLGPAQVPYFEKLDELSASGRKMAISAVGTASERYELTRDVLIGLAIVAAVVAAMLGMAITRSITRPARHALDAAEALSAGRLGHTIEVRSQDEMGRMLGALEGAFGQLRSLVHGIQQAAGSIDTAAREISTGNTDLSQRTEEQAASLEQTAASMEQLTSTVRQNAENARQANQLAVNASDVASQGGRAVRGVVETMDGISKSSQRVTEIIGVIEGIAFQTNILALNAAVEAARAGEQGRGFSVVAAEVRTLAQRSSAAAKEIGELINGSVRQVQDGAKQVEQAGRTMDDIVGAVRRVTDIMGEITAASQEQSAGIEQVSLAITQMEGVTQQNAALVEEAAAAAESLLQQAQGLVTEVAKFDIGGTQGAATSRAAIAHAAVPALAAPSAPSARALPSRLPALASASTSSAARTGRALPSPTPAVVREPAASSATTAPATRVRAISRPVNAAAAPAAARPAPAETKRPAQPTAAPAPRATREPAVPAAVRPPVTRKPQASVLPTRTPATPAKARGPVERQRREPVLQPARRPGHARPAASPALATAGAGEWETF</sequence>
<evidence type="ECO:0000256" key="4">
    <source>
        <dbReference type="PROSITE-ProRule" id="PRU00284"/>
    </source>
</evidence>
<accession>A0A5P2HC82</accession>
<reference evidence="9 10" key="1">
    <citation type="submission" date="2019-09" db="EMBL/GenBank/DDBJ databases">
        <title>FDA dAtabase for Regulatory Grade micrObial Sequences (FDA-ARGOS): Supporting development and validation of Infectious Disease Dx tests.</title>
        <authorList>
            <person name="Sciortino C."/>
            <person name="Tallon L."/>
            <person name="Sadzewicz L."/>
            <person name="Vavikolanu K."/>
            <person name="Mehta A."/>
            <person name="Aluvathingal J."/>
            <person name="Nadendla S."/>
            <person name="Nandy P."/>
            <person name="Geyer C."/>
            <person name="Yan Y."/>
            <person name="Sichtig H."/>
        </authorList>
    </citation>
    <scope>NUCLEOTIDE SEQUENCE [LARGE SCALE GENOMIC DNA]</scope>
    <source>
        <strain evidence="9 10">FDAARGOS_664</strain>
    </source>
</reference>
<dbReference type="Pfam" id="PF00672">
    <property type="entry name" value="HAMP"/>
    <property type="match status" value="1"/>
</dbReference>
<proteinExistence type="inferred from homology"/>
<dbReference type="InterPro" id="IPR004090">
    <property type="entry name" value="Chemotax_Me-accpt_rcpt"/>
</dbReference>
<comment type="subcellular location">
    <subcellularLocation>
        <location evidence="1">Membrane</location>
    </subcellularLocation>
</comment>
<dbReference type="InterPro" id="IPR051310">
    <property type="entry name" value="MCP_chemotaxis"/>
</dbReference>
<dbReference type="PANTHER" id="PTHR43531">
    <property type="entry name" value="PROTEIN ICFG"/>
    <property type="match status" value="1"/>
</dbReference>
<dbReference type="PANTHER" id="PTHR43531:SF14">
    <property type="entry name" value="METHYL-ACCEPTING CHEMOTAXIS PROTEIN I-RELATED"/>
    <property type="match status" value="1"/>
</dbReference>
<evidence type="ECO:0000256" key="5">
    <source>
        <dbReference type="SAM" id="MobiDB-lite"/>
    </source>
</evidence>
<dbReference type="CDD" id="cd11386">
    <property type="entry name" value="MCP_signal"/>
    <property type="match status" value="1"/>
</dbReference>
<evidence type="ECO:0000259" key="7">
    <source>
        <dbReference type="PROSITE" id="PS50111"/>
    </source>
</evidence>
<dbReference type="CDD" id="cd06225">
    <property type="entry name" value="HAMP"/>
    <property type="match status" value="1"/>
</dbReference>
<dbReference type="InterPro" id="IPR004089">
    <property type="entry name" value="MCPsignal_dom"/>
</dbReference>
<feature type="region of interest" description="Disordered" evidence="5">
    <location>
        <begin position="559"/>
        <end position="706"/>
    </location>
</feature>
<feature type="transmembrane region" description="Helical" evidence="6">
    <location>
        <begin position="194"/>
        <end position="213"/>
    </location>
</feature>
<dbReference type="EMBL" id="CP044067">
    <property type="protein sequence ID" value="QET05867.1"/>
    <property type="molecule type" value="Genomic_DNA"/>
</dbReference>
<dbReference type="PROSITE" id="PS50111">
    <property type="entry name" value="CHEMOTAXIS_TRANSDUC_2"/>
    <property type="match status" value="1"/>
</dbReference>
<dbReference type="GO" id="GO:0006935">
    <property type="term" value="P:chemotaxis"/>
    <property type="evidence" value="ECO:0007669"/>
    <property type="project" value="InterPro"/>
</dbReference>
<dbReference type="InterPro" id="IPR003660">
    <property type="entry name" value="HAMP_dom"/>
</dbReference>
<evidence type="ECO:0000256" key="6">
    <source>
        <dbReference type="SAM" id="Phobius"/>
    </source>
</evidence>
<dbReference type="FunFam" id="1.10.287.950:FF:000001">
    <property type="entry name" value="Methyl-accepting chemotaxis sensory transducer"/>
    <property type="match status" value="1"/>
</dbReference>
<dbReference type="CDD" id="cd19411">
    <property type="entry name" value="MCP2201-like_sensor"/>
    <property type="match status" value="1"/>
</dbReference>
<feature type="compositionally biased region" description="Low complexity" evidence="5">
    <location>
        <begin position="581"/>
        <end position="644"/>
    </location>
</feature>
<dbReference type="GO" id="GO:0005886">
    <property type="term" value="C:plasma membrane"/>
    <property type="evidence" value="ECO:0007669"/>
    <property type="project" value="TreeGrafter"/>
</dbReference>
<evidence type="ECO:0000313" key="9">
    <source>
        <dbReference type="EMBL" id="QET05867.1"/>
    </source>
</evidence>
<evidence type="ECO:0000256" key="1">
    <source>
        <dbReference type="ARBA" id="ARBA00004370"/>
    </source>
</evidence>
<gene>
    <name evidence="9" type="ORF">FOB72_28360</name>
</gene>
<dbReference type="Proteomes" id="UP000322822">
    <property type="component" value="Chromosome 2"/>
</dbReference>
<evidence type="ECO:0000256" key="3">
    <source>
        <dbReference type="ARBA" id="ARBA00029447"/>
    </source>
</evidence>
<organism evidence="9 10">
    <name type="scientific">Cupriavidus pauculus</name>
    <dbReference type="NCBI Taxonomy" id="82633"/>
    <lineage>
        <taxon>Bacteria</taxon>
        <taxon>Pseudomonadati</taxon>
        <taxon>Pseudomonadota</taxon>
        <taxon>Betaproteobacteria</taxon>
        <taxon>Burkholderiales</taxon>
        <taxon>Burkholderiaceae</taxon>
        <taxon>Cupriavidus</taxon>
    </lineage>
</organism>
<keyword evidence="4" id="KW-0807">Transducer</keyword>
<feature type="domain" description="HAMP" evidence="8">
    <location>
        <begin position="215"/>
        <end position="267"/>
    </location>
</feature>
<feature type="compositionally biased region" description="Basic and acidic residues" evidence="5">
    <location>
        <begin position="667"/>
        <end position="676"/>
    </location>
</feature>
<keyword evidence="6" id="KW-1133">Transmembrane helix</keyword>
<dbReference type="AlphaFoldDB" id="A0A5P2HC82"/>
<keyword evidence="6" id="KW-0812">Transmembrane</keyword>
<dbReference type="SMART" id="SM00304">
    <property type="entry name" value="HAMP"/>
    <property type="match status" value="1"/>
</dbReference>
<dbReference type="OrthoDB" id="5441488at2"/>
<evidence type="ECO:0000313" key="10">
    <source>
        <dbReference type="Proteomes" id="UP000322822"/>
    </source>
</evidence>
<dbReference type="Pfam" id="PF12729">
    <property type="entry name" value="4HB_MCP_1"/>
    <property type="match status" value="1"/>
</dbReference>
<dbReference type="PRINTS" id="PR00260">
    <property type="entry name" value="CHEMTRNSDUCR"/>
</dbReference>
<name>A0A5P2HC82_9BURK</name>
<dbReference type="SMART" id="SM00283">
    <property type="entry name" value="MA"/>
    <property type="match status" value="1"/>
</dbReference>
<keyword evidence="6" id="KW-0472">Membrane</keyword>
<dbReference type="SUPFAM" id="SSF58104">
    <property type="entry name" value="Methyl-accepting chemotaxis protein (MCP) signaling domain"/>
    <property type="match status" value="1"/>
</dbReference>
<feature type="compositionally biased region" description="Low complexity" evidence="5">
    <location>
        <begin position="687"/>
        <end position="706"/>
    </location>
</feature>
<feature type="compositionally biased region" description="Low complexity" evidence="5">
    <location>
        <begin position="559"/>
        <end position="570"/>
    </location>
</feature>
<evidence type="ECO:0000256" key="2">
    <source>
        <dbReference type="ARBA" id="ARBA00022481"/>
    </source>
</evidence>